<organism evidence="11 12">
    <name type="scientific">Candida viswanathii</name>
    <dbReference type="NCBI Taxonomy" id="5486"/>
    <lineage>
        <taxon>Eukaryota</taxon>
        <taxon>Fungi</taxon>
        <taxon>Dikarya</taxon>
        <taxon>Ascomycota</taxon>
        <taxon>Saccharomycotina</taxon>
        <taxon>Pichiomycetes</taxon>
        <taxon>Debaryomycetaceae</taxon>
        <taxon>Candida/Lodderomyces clade</taxon>
        <taxon>Candida</taxon>
    </lineage>
</organism>
<evidence type="ECO:0000256" key="4">
    <source>
        <dbReference type="ARBA" id="ARBA00023015"/>
    </source>
</evidence>
<evidence type="ECO:0000313" key="11">
    <source>
        <dbReference type="EMBL" id="RCK66968.1"/>
    </source>
</evidence>
<accession>A0A367YMC1</accession>
<comment type="caution">
    <text evidence="11">The sequence shown here is derived from an EMBL/GenBank/DDBJ whole genome shotgun (WGS) entry which is preliminary data.</text>
</comment>
<dbReference type="GO" id="GO:0006338">
    <property type="term" value="P:chromatin remodeling"/>
    <property type="evidence" value="ECO:0007669"/>
    <property type="project" value="InterPro"/>
</dbReference>
<keyword evidence="6" id="KW-0804">Transcription</keyword>
<evidence type="ECO:0000256" key="5">
    <source>
        <dbReference type="ARBA" id="ARBA00023117"/>
    </source>
</evidence>
<evidence type="ECO:0000256" key="6">
    <source>
        <dbReference type="ARBA" id="ARBA00023163"/>
    </source>
</evidence>
<dbReference type="InterPro" id="IPR001487">
    <property type="entry name" value="Bromodomain"/>
</dbReference>
<dbReference type="Proteomes" id="UP000253472">
    <property type="component" value="Unassembled WGS sequence"/>
</dbReference>
<dbReference type="PANTHER" id="PTHR16062">
    <property type="entry name" value="SWI/SNF-RELATED"/>
    <property type="match status" value="1"/>
</dbReference>
<evidence type="ECO:0000256" key="9">
    <source>
        <dbReference type="SAM" id="MobiDB-lite"/>
    </source>
</evidence>
<dbReference type="PROSITE" id="PS50014">
    <property type="entry name" value="BROMODOMAIN_2"/>
    <property type="match status" value="2"/>
</dbReference>
<evidence type="ECO:0000256" key="2">
    <source>
        <dbReference type="ARBA" id="ARBA00022737"/>
    </source>
</evidence>
<feature type="compositionally biased region" description="Basic and acidic residues" evidence="9">
    <location>
        <begin position="363"/>
        <end position="373"/>
    </location>
</feature>
<keyword evidence="2" id="KW-0677">Repeat</keyword>
<sequence length="623" mass="70355">MAPKRRASSNEVTPIKKVKKETYSHTPDEYRDFFNSTLDLVFHLKDGDEELSSIFVKLPSKKFYLDYYHIVDQPISLNEIQKRIRTRYTAESADEFIDDFELLLHNAKTYNAPDSWIVSSAAKIVEFVKDQVREFETTPSSALPAASSTTPVEDAGAGEHKKPRIKLKLKQKQEEAAHDASSHEAEPPITFGKLAELCLEVLDDVVNHEFPEIGVISGPFLEEVDTDFYSDYLDFVNKPMSFNTIIGNLEKKKLLSPKYPLLDNLQKFHDTTSLIFANARAYNNEDSQIYQDATMLEEYFNEKYDELKTRIEKNSARNQQAGPKLKLNLYKAAAAASPPKRKKKTVLKVEPEEPKEEDEDEAEGHQEEAKEGATEDAEGEGAETDKHREIIAEQSTVNTMGKTAPLLPEGNAIIQESAIFSSPAVSTNVTKFVQQKFSSPVTIVPRDQEIKKALFPTQQTTSVATLFSYKVPSNGYTNQSYTVALPNGVLPFVSFKVSLHNLLYQVKKRDLVDDHGFLNQPASEDFQCKLSVNEEEVTGVVDCFKEERDEEDILGVQYDVRLSYGLNVLTFDCKVAPALSKRIKNTVVKEEEVAGRHTRHQVQQMQKSWDVESITFYVVCSSG</sequence>
<dbReference type="STRING" id="5486.A0A367YMC1"/>
<dbReference type="PRINTS" id="PR00503">
    <property type="entry name" value="BROMODOMAIN"/>
</dbReference>
<keyword evidence="5 8" id="KW-0103">Bromodomain</keyword>
<dbReference type="SMART" id="SM00297">
    <property type="entry name" value="BROMO"/>
    <property type="match status" value="2"/>
</dbReference>
<keyword evidence="7" id="KW-0539">Nucleus</keyword>
<proteinExistence type="predicted"/>
<keyword evidence="12" id="KW-1185">Reference proteome</keyword>
<dbReference type="AlphaFoldDB" id="A0A367YMC1"/>
<feature type="compositionally biased region" description="Basic and acidic residues" evidence="9">
    <location>
        <begin position="171"/>
        <end position="185"/>
    </location>
</feature>
<dbReference type="OrthoDB" id="1742084at2759"/>
<reference evidence="11 12" key="1">
    <citation type="submission" date="2018-06" db="EMBL/GenBank/DDBJ databases">
        <title>Whole genome sequencing of Candida tropicalis (genome annotated by CSBL at Korea University).</title>
        <authorList>
            <person name="Ahn J."/>
        </authorList>
    </citation>
    <scope>NUCLEOTIDE SEQUENCE [LARGE SCALE GENOMIC DNA]</scope>
    <source>
        <strain evidence="11 12">ATCC 20962</strain>
    </source>
</reference>
<dbReference type="GO" id="GO:0016586">
    <property type="term" value="C:RSC-type complex"/>
    <property type="evidence" value="ECO:0007669"/>
    <property type="project" value="InterPro"/>
</dbReference>
<dbReference type="Pfam" id="PF00439">
    <property type="entry name" value="Bromodomain"/>
    <property type="match status" value="2"/>
</dbReference>
<feature type="domain" description="Bromo" evidence="10">
    <location>
        <begin position="47"/>
        <end position="118"/>
    </location>
</feature>
<feature type="domain" description="Bromo" evidence="10">
    <location>
        <begin position="212"/>
        <end position="290"/>
    </location>
</feature>
<evidence type="ECO:0000256" key="1">
    <source>
        <dbReference type="ARBA" id="ARBA00004123"/>
    </source>
</evidence>
<keyword evidence="3" id="KW-0156">Chromatin regulator</keyword>
<dbReference type="CDD" id="cd04369">
    <property type="entry name" value="Bromodomain"/>
    <property type="match status" value="2"/>
</dbReference>
<dbReference type="EMBL" id="QLNQ01000001">
    <property type="protein sequence ID" value="RCK66968.1"/>
    <property type="molecule type" value="Genomic_DNA"/>
</dbReference>
<feature type="compositionally biased region" description="Basic residues" evidence="9">
    <location>
        <begin position="161"/>
        <end position="170"/>
    </location>
</feature>
<evidence type="ECO:0000256" key="8">
    <source>
        <dbReference type="PROSITE-ProRule" id="PRU00035"/>
    </source>
</evidence>
<gene>
    <name evidence="11" type="primary">PBRM1_0</name>
    <name evidence="11" type="ORF">Cantr_03424</name>
</gene>
<dbReference type="InterPro" id="IPR036427">
    <property type="entry name" value="Bromodomain-like_sf"/>
</dbReference>
<dbReference type="GO" id="GO:0006368">
    <property type="term" value="P:transcription elongation by RNA polymerase II"/>
    <property type="evidence" value="ECO:0007669"/>
    <property type="project" value="TreeGrafter"/>
</dbReference>
<dbReference type="SUPFAM" id="SSF47370">
    <property type="entry name" value="Bromodomain"/>
    <property type="match status" value="2"/>
</dbReference>
<feature type="compositionally biased region" description="Acidic residues" evidence="9">
    <location>
        <begin position="353"/>
        <end position="362"/>
    </location>
</feature>
<name>A0A367YMC1_9ASCO</name>
<comment type="subcellular location">
    <subcellularLocation>
        <location evidence="1">Nucleus</location>
    </subcellularLocation>
</comment>
<evidence type="ECO:0000256" key="3">
    <source>
        <dbReference type="ARBA" id="ARBA00022853"/>
    </source>
</evidence>
<dbReference type="PANTHER" id="PTHR16062:SF19">
    <property type="entry name" value="PROTEIN POLYBROMO-1"/>
    <property type="match status" value="1"/>
</dbReference>
<keyword evidence="4" id="KW-0805">Transcription regulation</keyword>
<dbReference type="GO" id="GO:0003682">
    <property type="term" value="F:chromatin binding"/>
    <property type="evidence" value="ECO:0007669"/>
    <property type="project" value="TreeGrafter"/>
</dbReference>
<protein>
    <submittedName>
        <fullName evidence="11">Protein polybromo-1</fullName>
    </submittedName>
</protein>
<dbReference type="Gene3D" id="1.20.920.10">
    <property type="entry name" value="Bromodomain-like"/>
    <property type="match status" value="2"/>
</dbReference>
<evidence type="ECO:0000256" key="7">
    <source>
        <dbReference type="ARBA" id="ARBA00023242"/>
    </source>
</evidence>
<evidence type="ECO:0000313" key="12">
    <source>
        <dbReference type="Proteomes" id="UP000253472"/>
    </source>
</evidence>
<dbReference type="InterPro" id="IPR037382">
    <property type="entry name" value="Rsc/polybromo"/>
</dbReference>
<feature type="region of interest" description="Disordered" evidence="9">
    <location>
        <begin position="332"/>
        <end position="385"/>
    </location>
</feature>
<feature type="region of interest" description="Disordered" evidence="9">
    <location>
        <begin position="138"/>
        <end position="185"/>
    </location>
</feature>
<evidence type="ECO:0000259" key="10">
    <source>
        <dbReference type="PROSITE" id="PS50014"/>
    </source>
</evidence>
<feature type="compositionally biased region" description="Low complexity" evidence="9">
    <location>
        <begin position="138"/>
        <end position="151"/>
    </location>
</feature>